<accession>A0A919NGC1</accession>
<comment type="similarity">
    <text evidence="1">Belongs to the glycosyltransferase 2 family.</text>
</comment>
<comment type="caution">
    <text evidence="4">The sequence shown here is derived from an EMBL/GenBank/DDBJ whole genome shotgun (WGS) entry which is preliminary data.</text>
</comment>
<evidence type="ECO:0000313" key="4">
    <source>
        <dbReference type="EMBL" id="GIF17683.1"/>
    </source>
</evidence>
<gene>
    <name evidence="4" type="ORF">Ate02nite_04130</name>
</gene>
<dbReference type="Gene3D" id="3.90.550.10">
    <property type="entry name" value="Spore Coat Polysaccharide Biosynthesis Protein SpsA, Chain A"/>
    <property type="match status" value="1"/>
</dbReference>
<dbReference type="AlphaFoldDB" id="A0A919NGC1"/>
<dbReference type="InterPro" id="IPR001173">
    <property type="entry name" value="Glyco_trans_2-like"/>
</dbReference>
<protein>
    <recommendedName>
        <fullName evidence="3">Glycosyltransferase 2-like domain-containing protein</fullName>
    </recommendedName>
</protein>
<feature type="compositionally biased region" description="Basic and acidic residues" evidence="2">
    <location>
        <begin position="310"/>
        <end position="326"/>
    </location>
</feature>
<dbReference type="PANTHER" id="PTHR48090:SF7">
    <property type="entry name" value="RFBJ PROTEIN"/>
    <property type="match status" value="1"/>
</dbReference>
<dbReference type="InterPro" id="IPR050256">
    <property type="entry name" value="Glycosyltransferase_2"/>
</dbReference>
<dbReference type="CDD" id="cd04179">
    <property type="entry name" value="DPM_DPG-synthase_like"/>
    <property type="match status" value="1"/>
</dbReference>
<evidence type="ECO:0000313" key="5">
    <source>
        <dbReference type="Proteomes" id="UP000623608"/>
    </source>
</evidence>
<name>A0A919NGC1_9ACTN</name>
<feature type="domain" description="Glycosyltransferase 2-like" evidence="3">
    <location>
        <begin position="18"/>
        <end position="147"/>
    </location>
</feature>
<dbReference type="EMBL" id="BOMY01000002">
    <property type="protein sequence ID" value="GIF17683.1"/>
    <property type="molecule type" value="Genomic_DNA"/>
</dbReference>
<evidence type="ECO:0000256" key="2">
    <source>
        <dbReference type="SAM" id="MobiDB-lite"/>
    </source>
</evidence>
<evidence type="ECO:0000259" key="3">
    <source>
        <dbReference type="Pfam" id="PF00535"/>
    </source>
</evidence>
<dbReference type="Proteomes" id="UP000623608">
    <property type="component" value="Unassembled WGS sequence"/>
</dbReference>
<dbReference type="Pfam" id="PF00535">
    <property type="entry name" value="Glycos_transf_2"/>
    <property type="match status" value="1"/>
</dbReference>
<evidence type="ECO:0000256" key="1">
    <source>
        <dbReference type="ARBA" id="ARBA00006739"/>
    </source>
</evidence>
<proteinExistence type="inferred from homology"/>
<sequence length="382" mass="41234">MRDPGGLPLMLRGLPAVDEVIVVTDGPAADTAAVVRSARPDALVIRPGRHGSGNALASGVAASSGDVVITLNGDGSTDPAEIPRYVAALTDGADVALGSRYRPGGRDLTGGRFRRWFNMLLIWVVNALFGTRRTDPGFGYAAFWRDAIDRLDLPDPSARHATAWGDGPEMQPLLAVRPAARGLQVTEVGSVAYPRMNSGERAGLRHWFRVITAEYRLRRGRHTGSDAAMADPNASTVPMSPGWRQSDRQPTGEPLWGPPRRRPSPGRDLWRAGENPAPHTSTRPTGNGKPHSWRSSYPGAAGPGPGSRTADLKPRSAEDHRLDPAKARSLPPQPAANREVGAKRRRLETYRQRPDLRLINGQGTGGPRTRSGRLRPVPRENP</sequence>
<dbReference type="PANTHER" id="PTHR48090">
    <property type="entry name" value="UNDECAPRENYL-PHOSPHATE 4-DEOXY-4-FORMAMIDO-L-ARABINOSE TRANSFERASE-RELATED"/>
    <property type="match status" value="1"/>
</dbReference>
<dbReference type="SUPFAM" id="SSF53448">
    <property type="entry name" value="Nucleotide-diphospho-sugar transferases"/>
    <property type="match status" value="1"/>
</dbReference>
<reference evidence="4" key="1">
    <citation type="submission" date="2021-01" db="EMBL/GenBank/DDBJ databases">
        <title>Whole genome shotgun sequence of Actinoplanes tereljensis NBRC 105297.</title>
        <authorList>
            <person name="Komaki H."/>
            <person name="Tamura T."/>
        </authorList>
    </citation>
    <scope>NUCLEOTIDE SEQUENCE</scope>
    <source>
        <strain evidence="4">NBRC 105297</strain>
    </source>
</reference>
<keyword evidence="5" id="KW-1185">Reference proteome</keyword>
<organism evidence="4 5">
    <name type="scientific">Paractinoplanes tereljensis</name>
    <dbReference type="NCBI Taxonomy" id="571912"/>
    <lineage>
        <taxon>Bacteria</taxon>
        <taxon>Bacillati</taxon>
        <taxon>Actinomycetota</taxon>
        <taxon>Actinomycetes</taxon>
        <taxon>Micromonosporales</taxon>
        <taxon>Micromonosporaceae</taxon>
        <taxon>Paractinoplanes</taxon>
    </lineage>
</organism>
<feature type="compositionally biased region" description="Basic and acidic residues" evidence="2">
    <location>
        <begin position="347"/>
        <end position="356"/>
    </location>
</feature>
<feature type="region of interest" description="Disordered" evidence="2">
    <location>
        <begin position="222"/>
        <end position="382"/>
    </location>
</feature>
<dbReference type="InterPro" id="IPR029044">
    <property type="entry name" value="Nucleotide-diphossugar_trans"/>
</dbReference>